<dbReference type="PANTHER" id="PTHR15020">
    <property type="entry name" value="FLAVIN REDUCTASE-RELATED"/>
    <property type="match status" value="1"/>
</dbReference>
<name>A0A0G2FCK3_9PEZI</name>
<reference evidence="3 4" key="1">
    <citation type="submission" date="2015-05" db="EMBL/GenBank/DDBJ databases">
        <title>Distinctive expansion of gene families associated with plant cell wall degradation and secondary metabolism in the genomes of grapevine trunk pathogens.</title>
        <authorList>
            <person name="Lawrence D.P."/>
            <person name="Travadon R."/>
            <person name="Rolshausen P.E."/>
            <person name="Baumgartner K."/>
        </authorList>
    </citation>
    <scope>NUCLEOTIDE SEQUENCE [LARGE SCALE GENOMIC DNA]</scope>
    <source>
        <strain evidence="3">DA912</strain>
    </source>
</reference>
<dbReference type="OrthoDB" id="10254604at2759"/>
<evidence type="ECO:0000259" key="2">
    <source>
        <dbReference type="Pfam" id="PF13460"/>
    </source>
</evidence>
<sequence>MPTVLIVGGHGKVALEITKILVAEREPAYSVYSLIRNPDQSGELQKLGTQPIVQDVEKATVPELLGTLSRVKPDVVIWAAGAGYGSTPDRIDAVDHQAAVKVMDALGISSQAGDAGKRLVSVSALDLRDRENRPVPDWYNDDDKKQSDGVWKAIGDFMKAKFEADKELRTGNEKRGLAYTMVRPGGLSNDPGDGFVSAGRVHLGRMVKRQDVAKVVVESIKNDDTIGLAFDVVGGDDIIADAVKEVGKERIDTFEGFY</sequence>
<dbReference type="Proteomes" id="UP000034680">
    <property type="component" value="Unassembled WGS sequence"/>
</dbReference>
<dbReference type="EMBL" id="LCUC01000327">
    <property type="protein sequence ID" value="KKY32332.1"/>
    <property type="molecule type" value="Genomic_DNA"/>
</dbReference>
<dbReference type="PANTHER" id="PTHR15020:SF50">
    <property type="entry name" value="UPF0659 PROTEIN YMR090W"/>
    <property type="match status" value="1"/>
</dbReference>
<dbReference type="Pfam" id="PF13460">
    <property type="entry name" value="NAD_binding_10"/>
    <property type="match status" value="1"/>
</dbReference>
<organism evidence="3 4">
    <name type="scientific">Diaporthe ampelina</name>
    <dbReference type="NCBI Taxonomy" id="1214573"/>
    <lineage>
        <taxon>Eukaryota</taxon>
        <taxon>Fungi</taxon>
        <taxon>Dikarya</taxon>
        <taxon>Ascomycota</taxon>
        <taxon>Pezizomycotina</taxon>
        <taxon>Sordariomycetes</taxon>
        <taxon>Sordariomycetidae</taxon>
        <taxon>Diaporthales</taxon>
        <taxon>Diaporthaceae</taxon>
        <taxon>Diaporthe</taxon>
    </lineage>
</organism>
<evidence type="ECO:0000313" key="4">
    <source>
        <dbReference type="Proteomes" id="UP000034680"/>
    </source>
</evidence>
<accession>A0A0G2FCK3</accession>
<evidence type="ECO:0000313" key="3">
    <source>
        <dbReference type="EMBL" id="KKY32332.1"/>
    </source>
</evidence>
<dbReference type="InterPro" id="IPR016040">
    <property type="entry name" value="NAD(P)-bd_dom"/>
</dbReference>
<protein>
    <submittedName>
        <fullName evidence="3">Putative nad-dependent epimerase dehydratase</fullName>
    </submittedName>
</protein>
<dbReference type="InterPro" id="IPR036291">
    <property type="entry name" value="NAD(P)-bd_dom_sf"/>
</dbReference>
<evidence type="ECO:0000256" key="1">
    <source>
        <dbReference type="ARBA" id="ARBA00038376"/>
    </source>
</evidence>
<dbReference type="STRING" id="1214573.A0A0G2FCK3"/>
<keyword evidence="4" id="KW-1185">Reference proteome</keyword>
<dbReference type="Gene3D" id="3.40.50.720">
    <property type="entry name" value="NAD(P)-binding Rossmann-like Domain"/>
    <property type="match status" value="1"/>
</dbReference>
<dbReference type="AlphaFoldDB" id="A0A0G2FCK3"/>
<gene>
    <name evidence="3" type="ORF">UCDDA912_g07703</name>
</gene>
<feature type="domain" description="NAD(P)-binding" evidence="2">
    <location>
        <begin position="8"/>
        <end position="222"/>
    </location>
</feature>
<comment type="caution">
    <text evidence="3">The sequence shown here is derived from an EMBL/GenBank/DDBJ whole genome shotgun (WGS) entry which is preliminary data.</text>
</comment>
<comment type="similarity">
    <text evidence="1">Belongs to the avfA family.</text>
</comment>
<proteinExistence type="inferred from homology"/>
<reference evidence="3 4" key="2">
    <citation type="submission" date="2015-05" db="EMBL/GenBank/DDBJ databases">
        <authorList>
            <person name="Morales-Cruz A."/>
            <person name="Amrine K.C."/>
            <person name="Cantu D."/>
        </authorList>
    </citation>
    <scope>NUCLEOTIDE SEQUENCE [LARGE SCALE GENOMIC DNA]</scope>
    <source>
        <strain evidence="3">DA912</strain>
    </source>
</reference>
<dbReference type="SUPFAM" id="SSF51735">
    <property type="entry name" value="NAD(P)-binding Rossmann-fold domains"/>
    <property type="match status" value="1"/>
</dbReference>